<dbReference type="GO" id="GO:1901135">
    <property type="term" value="P:carbohydrate derivative metabolic process"/>
    <property type="evidence" value="ECO:0007669"/>
    <property type="project" value="InterPro"/>
</dbReference>
<organism evidence="3 4">
    <name type="scientific">Pyricularia oryzae (strain 70-15 / ATCC MYA-4617 / FGSC 8958)</name>
    <name type="common">Rice blast fungus</name>
    <name type="synonym">Magnaporthe oryzae</name>
    <dbReference type="NCBI Taxonomy" id="242507"/>
    <lineage>
        <taxon>Eukaryota</taxon>
        <taxon>Fungi</taxon>
        <taxon>Dikarya</taxon>
        <taxon>Ascomycota</taxon>
        <taxon>Pezizomycotina</taxon>
        <taxon>Sordariomycetes</taxon>
        <taxon>Sordariomycetidae</taxon>
        <taxon>Magnaporthales</taxon>
        <taxon>Pyriculariaceae</taxon>
        <taxon>Pyricularia</taxon>
    </lineage>
</organism>
<dbReference type="EMBL" id="CM001235">
    <property type="protein sequence ID" value="EHA48183.1"/>
    <property type="molecule type" value="Genomic_DNA"/>
</dbReference>
<evidence type="ECO:0000259" key="2">
    <source>
        <dbReference type="PROSITE" id="PS51464"/>
    </source>
</evidence>
<reference evidence="3 4" key="1">
    <citation type="journal article" date="2005" name="Nature">
        <title>The genome sequence of the rice blast fungus Magnaporthe grisea.</title>
        <authorList>
            <person name="Dean R.A."/>
            <person name="Talbot N.J."/>
            <person name="Ebbole D.J."/>
            <person name="Farman M.L."/>
            <person name="Mitchell T.K."/>
            <person name="Orbach M.J."/>
            <person name="Thon M."/>
            <person name="Kulkarni R."/>
            <person name="Xu J.R."/>
            <person name="Pan H."/>
            <person name="Read N.D."/>
            <person name="Lee Y.H."/>
            <person name="Carbone I."/>
            <person name="Brown D."/>
            <person name="Oh Y.Y."/>
            <person name="Donofrio N."/>
            <person name="Jeong J.S."/>
            <person name="Soanes D.M."/>
            <person name="Djonovic S."/>
            <person name="Kolomiets E."/>
            <person name="Rehmeyer C."/>
            <person name="Li W."/>
            <person name="Harding M."/>
            <person name="Kim S."/>
            <person name="Lebrun M.H."/>
            <person name="Bohnert H."/>
            <person name="Coughlan S."/>
            <person name="Butler J."/>
            <person name="Calvo S."/>
            <person name="Ma L.J."/>
            <person name="Nicol R."/>
            <person name="Purcell S."/>
            <person name="Nusbaum C."/>
            <person name="Galagan J.E."/>
            <person name="Birren B.W."/>
        </authorList>
    </citation>
    <scope>NUCLEOTIDE SEQUENCE [LARGE SCALE GENOMIC DNA]</scope>
    <source>
        <strain evidence="4">70-15 / ATCC MYA-4617 / FGSC 8958</strain>
    </source>
</reference>
<evidence type="ECO:0000256" key="1">
    <source>
        <dbReference type="SAM" id="MobiDB-lite"/>
    </source>
</evidence>
<reference key="2">
    <citation type="submission" date="2011-05" db="EMBL/GenBank/DDBJ databases">
        <title>The Genome Sequence of Magnaporthe oryzae 70-15.</title>
        <authorList>
            <consortium name="The Broad Institute Genome Sequencing Platform"/>
            <person name="Ma L.-J."/>
            <person name="Dead R."/>
            <person name="Young S.K."/>
            <person name="Zeng Q."/>
            <person name="Gargeya S."/>
            <person name="Fitzgerald M."/>
            <person name="Haas B."/>
            <person name="Abouelleil A."/>
            <person name="Alvarado L."/>
            <person name="Arachchi H.M."/>
            <person name="Berlin A."/>
            <person name="Brown A."/>
            <person name="Chapman S.B."/>
            <person name="Chen Z."/>
            <person name="Dunbar C."/>
            <person name="Freedman E."/>
            <person name="Gearin G."/>
            <person name="Gellesch M."/>
            <person name="Goldberg J."/>
            <person name="Griggs A."/>
            <person name="Gujja S."/>
            <person name="Heiman D."/>
            <person name="Howarth C."/>
            <person name="Larson L."/>
            <person name="Lui A."/>
            <person name="MacDonald P.J.P."/>
            <person name="Mehta T."/>
            <person name="Montmayeur A."/>
            <person name="Murphy C."/>
            <person name="Neiman D."/>
            <person name="Pearson M."/>
            <person name="Priest M."/>
            <person name="Roberts A."/>
            <person name="Saif S."/>
            <person name="Shea T."/>
            <person name="Shenoy N."/>
            <person name="Sisk P."/>
            <person name="Stolte C."/>
            <person name="Sykes S."/>
            <person name="Yandava C."/>
            <person name="Wortman J."/>
            <person name="Nusbaum C."/>
            <person name="Birren B."/>
        </authorList>
    </citation>
    <scope>NUCLEOTIDE SEQUENCE</scope>
    <source>
        <strain>70-15</strain>
    </source>
</reference>
<gene>
    <name evidence="3" type="ORF">MGG_14633</name>
</gene>
<dbReference type="VEuPathDB" id="FungiDB:MGG_14633"/>
<evidence type="ECO:0000313" key="4">
    <source>
        <dbReference type="Proteomes" id="UP000009058"/>
    </source>
</evidence>
<dbReference type="SMR" id="G4NBY1"/>
<keyword evidence="4" id="KW-1185">Reference proteome</keyword>
<dbReference type="AlphaFoldDB" id="G4NBY1"/>
<dbReference type="GeneID" id="5051237"/>
<dbReference type="InParanoid" id="G4NBY1"/>
<feature type="region of interest" description="Disordered" evidence="1">
    <location>
        <begin position="84"/>
        <end position="149"/>
    </location>
</feature>
<proteinExistence type="predicted"/>
<dbReference type="PROSITE" id="PS51464">
    <property type="entry name" value="SIS"/>
    <property type="match status" value="1"/>
</dbReference>
<dbReference type="KEGG" id="mgr:MGG_14633"/>
<dbReference type="RefSeq" id="XP_003717767.1">
    <property type="nucleotide sequence ID" value="XM_003717719.1"/>
</dbReference>
<name>G4NBY1_PYRO7</name>
<dbReference type="Proteomes" id="UP000009058">
    <property type="component" value="Chromosome 5"/>
</dbReference>
<feature type="compositionally biased region" description="Polar residues" evidence="1">
    <location>
        <begin position="95"/>
        <end position="106"/>
    </location>
</feature>
<dbReference type="InterPro" id="IPR001347">
    <property type="entry name" value="SIS_dom"/>
</dbReference>
<sequence length="406" mass="41936">MTHIARAHTQTPTHTYIYTHIISELPMPENTSRHQGPVQTSAVYLVGQPAQAIERPPSPPSPPSPGPALCRGVTLLIDELPSMSLDDPRVGLPPITSQTTASTTHLPSPVPSPPIDLDKLRPEGHTVTAPPSPSSRPVDDDHEGWSSPTADSTFDLVASDRLAGAVHVLNAEATALASLATMYSTSACARTAFDSAVSVIARNQARPPAGDGGGTLVMIGVGKSGHIARKLAATFSSLSLRSSFMHPTEALHGDLGLLHPVRDAVVLVSFSGRTPELLGLVPHLHPGLPVVVITAASDAACEIARSLRTMREKPMSEGPWRSSREAGPSRTGEIVVLPAPIPTSEVATLGIAAPTASTTVALALGDALAVVAAKEIHGGTANTAAVFLRNHPGGAIGSSFASAVSR</sequence>
<feature type="domain" description="SIS" evidence="2">
    <location>
        <begin position="205"/>
        <end position="378"/>
    </location>
</feature>
<dbReference type="Pfam" id="PF01380">
    <property type="entry name" value="SIS"/>
    <property type="match status" value="1"/>
</dbReference>
<dbReference type="STRING" id="242507.G4NBY1"/>
<dbReference type="OrthoDB" id="1872003at2759"/>
<dbReference type="OMA" id="GDHRPIQ"/>
<dbReference type="PANTHER" id="PTHR38418:SF2">
    <property type="entry name" value="SUGAR ISOMERASE, KPSF_GUTQ (AFU_ORTHOLOGUE AFUA_6G08860)"/>
    <property type="match status" value="1"/>
</dbReference>
<evidence type="ECO:0000313" key="3">
    <source>
        <dbReference type="EMBL" id="EHA48183.1"/>
    </source>
</evidence>
<dbReference type="eggNOG" id="ENOG502RXQH">
    <property type="taxonomic scope" value="Eukaryota"/>
</dbReference>
<dbReference type="InterPro" id="IPR046348">
    <property type="entry name" value="SIS_dom_sf"/>
</dbReference>
<protein>
    <submittedName>
        <fullName evidence="3">KpsF/GutQ family protein</fullName>
    </submittedName>
</protein>
<dbReference type="HOGENOM" id="CLU_662288_0_0_1"/>
<dbReference type="Gene3D" id="3.40.50.10490">
    <property type="entry name" value="Glucose-6-phosphate isomerase like protein, domain 1"/>
    <property type="match status" value="1"/>
</dbReference>
<dbReference type="PANTHER" id="PTHR38418">
    <property type="entry name" value="SUGAR ISOMERASE, KPSF/GUTQ (AFU_ORTHOLOGUE AFUA_6G08860)"/>
    <property type="match status" value="1"/>
</dbReference>
<dbReference type="SUPFAM" id="SSF53697">
    <property type="entry name" value="SIS domain"/>
    <property type="match status" value="1"/>
</dbReference>
<accession>G4NBY1</accession>
<dbReference type="GO" id="GO:0097367">
    <property type="term" value="F:carbohydrate derivative binding"/>
    <property type="evidence" value="ECO:0007669"/>
    <property type="project" value="InterPro"/>
</dbReference>